<organism evidence="1 2">
    <name type="scientific">Cichorium intybus</name>
    <name type="common">Chicory</name>
    <dbReference type="NCBI Taxonomy" id="13427"/>
    <lineage>
        <taxon>Eukaryota</taxon>
        <taxon>Viridiplantae</taxon>
        <taxon>Streptophyta</taxon>
        <taxon>Embryophyta</taxon>
        <taxon>Tracheophyta</taxon>
        <taxon>Spermatophyta</taxon>
        <taxon>Magnoliopsida</taxon>
        <taxon>eudicotyledons</taxon>
        <taxon>Gunneridae</taxon>
        <taxon>Pentapetalae</taxon>
        <taxon>asterids</taxon>
        <taxon>campanulids</taxon>
        <taxon>Asterales</taxon>
        <taxon>Asteraceae</taxon>
        <taxon>Cichorioideae</taxon>
        <taxon>Cichorieae</taxon>
        <taxon>Cichoriinae</taxon>
        <taxon>Cichorium</taxon>
    </lineage>
</organism>
<comment type="caution">
    <text evidence="1">The sequence shown here is derived from an EMBL/GenBank/DDBJ whole genome shotgun (WGS) entry which is preliminary data.</text>
</comment>
<reference evidence="2" key="1">
    <citation type="journal article" date="2022" name="Mol. Ecol. Resour.">
        <title>The genomes of chicory, endive, great burdock and yacon provide insights into Asteraceae palaeo-polyploidization history and plant inulin production.</title>
        <authorList>
            <person name="Fan W."/>
            <person name="Wang S."/>
            <person name="Wang H."/>
            <person name="Wang A."/>
            <person name="Jiang F."/>
            <person name="Liu H."/>
            <person name="Zhao H."/>
            <person name="Xu D."/>
            <person name="Zhang Y."/>
        </authorList>
    </citation>
    <scope>NUCLEOTIDE SEQUENCE [LARGE SCALE GENOMIC DNA]</scope>
    <source>
        <strain evidence="2">cv. Punajuju</strain>
    </source>
</reference>
<evidence type="ECO:0000313" key="2">
    <source>
        <dbReference type="Proteomes" id="UP001055811"/>
    </source>
</evidence>
<dbReference type="Proteomes" id="UP001055811">
    <property type="component" value="Linkage Group LG05"/>
</dbReference>
<accession>A0ACB9CYN5</accession>
<evidence type="ECO:0000313" key="1">
    <source>
        <dbReference type="EMBL" id="KAI3739447.1"/>
    </source>
</evidence>
<proteinExistence type="predicted"/>
<protein>
    <submittedName>
        <fullName evidence="1">Uncharacterized protein</fullName>
    </submittedName>
</protein>
<reference evidence="1 2" key="2">
    <citation type="journal article" date="2022" name="Mol. Ecol. Resour.">
        <title>The genomes of chicory, endive, great burdock and yacon provide insights into Asteraceae paleo-polyploidization history and plant inulin production.</title>
        <authorList>
            <person name="Fan W."/>
            <person name="Wang S."/>
            <person name="Wang H."/>
            <person name="Wang A."/>
            <person name="Jiang F."/>
            <person name="Liu H."/>
            <person name="Zhao H."/>
            <person name="Xu D."/>
            <person name="Zhang Y."/>
        </authorList>
    </citation>
    <scope>NUCLEOTIDE SEQUENCE [LARGE SCALE GENOMIC DNA]</scope>
    <source>
        <strain evidence="2">cv. Punajuju</strain>
        <tissue evidence="1">Leaves</tissue>
    </source>
</reference>
<gene>
    <name evidence="1" type="ORF">L2E82_29851</name>
</gene>
<name>A0ACB9CYN5_CICIN</name>
<dbReference type="EMBL" id="CM042013">
    <property type="protein sequence ID" value="KAI3739447.1"/>
    <property type="molecule type" value="Genomic_DNA"/>
</dbReference>
<sequence>MIELLMHKLKSGIPYYQRTAAREISFRSYENDDNRIIFAKAGAIPLLTDLLTEADSRTQEQAVAALFHLSFSEENTVSIVWSGALPGIVQVLKEGGLEARENAAGTILNLSLKKENRDVIGIVGAVPILVELVKERQGCIVIHKTVINILSSFSSSREARVAICKAEVVRILVEAIGTGYTLEEPQSEILELATYFLVTLSLYPEGNVAVGEAEVVPFLVEVIGSGSSESKKNAAEVLVNLGSRDQKYLVEAQEHGVIGKLMDMLQHGISSEKRRARDLLRLMPLVRLLL</sequence>
<keyword evidence="2" id="KW-1185">Reference proteome</keyword>